<reference evidence="8 9" key="1">
    <citation type="submission" date="2018-07" db="EMBL/GenBank/DDBJ databases">
        <title>Phylogenomic Insights into understanding Host Adaptation of Lactobacillus reuteri by a novel species, Lactobacillus spp. M31.</title>
        <authorList>
            <person name="Sharma S."/>
            <person name="Patil P."/>
            <person name="Korpole S."/>
            <person name="Patil P.B."/>
        </authorList>
    </citation>
    <scope>NUCLEOTIDE SEQUENCE [LARGE SCALE GENOMIC DNA]</scope>
    <source>
        <strain evidence="8 9">M31</strain>
    </source>
</reference>
<protein>
    <submittedName>
        <fullName evidence="8">LPXTG cell wall anchor domain-containing protein</fullName>
    </submittedName>
</protein>
<evidence type="ECO:0000256" key="3">
    <source>
        <dbReference type="ARBA" id="ARBA00022729"/>
    </source>
</evidence>
<feature type="region of interest" description="Disordered" evidence="5">
    <location>
        <begin position="50"/>
        <end position="150"/>
    </location>
</feature>
<dbReference type="Gene3D" id="3.10.430.110">
    <property type="match status" value="20"/>
</dbReference>
<dbReference type="Gene3D" id="3.10.20.320">
    <property type="entry name" value="Putative peptidoglycan bound protein (lpxtg motif)"/>
    <property type="match status" value="5"/>
</dbReference>
<accession>A0ABR8P7R5</accession>
<feature type="compositionally biased region" description="Polar residues" evidence="5">
    <location>
        <begin position="913"/>
        <end position="940"/>
    </location>
</feature>
<name>A0ABR8P7R5_9LACO</name>
<dbReference type="Proteomes" id="UP000704341">
    <property type="component" value="Unassembled WGS sequence"/>
</dbReference>
<gene>
    <name evidence="8" type="ORF">DTK66_06695</name>
</gene>
<keyword evidence="9" id="KW-1185">Reference proteome</keyword>
<keyword evidence="4" id="KW-0572">Peptidoglycan-anchor</keyword>
<keyword evidence="3" id="KW-0732">Signal</keyword>
<keyword evidence="2" id="KW-0964">Secreted</keyword>
<comment type="caution">
    <text evidence="8">The sequence shown here is derived from an EMBL/GenBank/DDBJ whole genome shotgun (WGS) entry which is preliminary data.</text>
</comment>
<feature type="region of interest" description="Disordered" evidence="5">
    <location>
        <begin position="4993"/>
        <end position="5014"/>
    </location>
</feature>
<evidence type="ECO:0000313" key="8">
    <source>
        <dbReference type="EMBL" id="MBD5806799.1"/>
    </source>
</evidence>
<feature type="region of interest" description="Disordered" evidence="5">
    <location>
        <begin position="4922"/>
        <end position="4974"/>
    </location>
</feature>
<dbReference type="Pfam" id="PF19258">
    <property type="entry name" value="KxYKxGKxW_sig"/>
    <property type="match status" value="1"/>
</dbReference>
<evidence type="ECO:0000256" key="1">
    <source>
        <dbReference type="ARBA" id="ARBA00022512"/>
    </source>
</evidence>
<keyword evidence="1" id="KW-0134">Cell wall</keyword>
<dbReference type="Pfam" id="PF17883">
    <property type="entry name" value="MBG"/>
    <property type="match status" value="20"/>
</dbReference>
<evidence type="ECO:0000259" key="7">
    <source>
        <dbReference type="PROSITE" id="PS50847"/>
    </source>
</evidence>
<dbReference type="InterPro" id="IPR022263">
    <property type="entry name" value="KxYKxGKxW"/>
</dbReference>
<dbReference type="NCBIfam" id="TIGR01167">
    <property type="entry name" value="LPXTG_anchor"/>
    <property type="match status" value="1"/>
</dbReference>
<keyword evidence="6" id="KW-1133">Transmembrane helix</keyword>
<dbReference type="InterPro" id="IPR019931">
    <property type="entry name" value="LPXTG_anchor"/>
</dbReference>
<feature type="transmembrane region" description="Helical" evidence="6">
    <location>
        <begin position="5021"/>
        <end position="5041"/>
    </location>
</feature>
<dbReference type="EMBL" id="QORN01000024">
    <property type="protein sequence ID" value="MBD5806799.1"/>
    <property type="molecule type" value="Genomic_DNA"/>
</dbReference>
<dbReference type="Pfam" id="PF17965">
    <property type="entry name" value="MucBP_2"/>
    <property type="match status" value="2"/>
</dbReference>
<dbReference type="Gene3D" id="2.60.40.4300">
    <property type="match status" value="8"/>
</dbReference>
<dbReference type="InterPro" id="IPR059115">
    <property type="entry name" value="Rib"/>
</dbReference>
<dbReference type="InterPro" id="IPR041558">
    <property type="entry name" value="MucBP_2"/>
</dbReference>
<dbReference type="RefSeq" id="WP_191668171.1">
    <property type="nucleotide sequence ID" value="NZ_QORN01000024.1"/>
</dbReference>
<evidence type="ECO:0000256" key="4">
    <source>
        <dbReference type="ARBA" id="ARBA00023088"/>
    </source>
</evidence>
<feature type="compositionally biased region" description="Low complexity" evidence="5">
    <location>
        <begin position="4937"/>
        <end position="4961"/>
    </location>
</feature>
<feature type="compositionally biased region" description="Polar residues" evidence="5">
    <location>
        <begin position="107"/>
        <end position="150"/>
    </location>
</feature>
<evidence type="ECO:0000256" key="5">
    <source>
        <dbReference type="SAM" id="MobiDB-lite"/>
    </source>
</evidence>
<dbReference type="Pfam" id="PF08428">
    <property type="entry name" value="Rib"/>
    <property type="match status" value="2"/>
</dbReference>
<evidence type="ECO:0000256" key="2">
    <source>
        <dbReference type="ARBA" id="ARBA00022525"/>
    </source>
</evidence>
<dbReference type="NCBIfam" id="TIGR03715">
    <property type="entry name" value="KxYKxGKxW"/>
    <property type="match status" value="1"/>
</dbReference>
<proteinExistence type="predicted"/>
<sequence>MSKNNSLRGMTPQNKNYKLYKAKKQWITACATFMLAFGATAVMNVSAQANDNPETGKVTEVSKPNSGSGSASSTPSAVASAGDRGTTTVTGTPKVVSGDSVKANNADPASSATSDKTQPQQTPDPKINQTTKENSAKNQPQNQGDTQTLSLTNKPATQLTANALKESKVATENTTPIVYTMGDGAMANAGSTLSEADAAKFIQNAAQLEAAGAKITWDGTPDTGTAADGVNGGTGSGKIKVTYANGQSTTVDVEFTLNPQVGLQQGHSFYYVGNVGDTVTSLDQPDANGYVLYDSNDSEHSLISPGQSVAGVDPAGVTAHLVSPLDTSTEGIHWADVFVNDTSLTGYNQDMGIETPFLNTVGTYTIKVPYIVKGLKLRTDIPTDADGDPVINAQGQTYANDADSSLLPATNTPQVGFDPSQGAQTLGQYFYQDYALAYSLGVTTNVSDWTNPADLASAKTNHFTMSLAGLPNSAGQNVQVNYVPLPKLQDLYFYNQGTNPNAPYLSQFSQNNAYLKNDVFKNAEELNKEWPATTAGYASTSLSHSSNENWLKLKGARTQGQWAITVNASFGQTNASDQPVIFSNLSKTVTAYNGATGTENFVKQVAQYTTDLFQNAGTGGTINVAANMPTTYYGLTATAKALYPTIATSPNPIDVSDGPVDTAAAIQANIENSLKHVQANSILDNNTKWPEGTKFEWLNPATNEPETITLDKAGQTYTGTVKVTLPTGTSTLVKDVTLSTIANVHVKNETVDYGTVLTAADLVTNKSAFPEGTTFQFTDGEPTWTVPGSYTNVQITATYPLFNATDNKPILDSTGKQETTTTPVATAAVAINDSRVINIVEGSEVPSIDSILNLPSNWEEHTAAWTTDINTNKTNEGLITVHYPSSGLNQEIKVYVNVIPKLTAVDGQEFKTDGSSYSGQGSSIANGENQGSNLTNYDGNSVNYQAYTQTGKDGEQSSFPEKATSYKPTFSLSGLQTNADGSLVSGNQTATIRVSVPAGTLGALTDENGSYYNVQAKVVVAQPVTFEFVDRKTNDVVGDTYTQEFIAGKDTKLDFTMKVPDNYQLVQGASIPTSYTLPSFTSDKAVVKVSVKQIMNFTLKFWDDDENKELYSDHLVNPGNGGYDWIKFPAGTFPEGVNAGDYYSVGIDGVPTGATITGSYGVPFTNPDCNWTVPNFKWETTPAVEDALTGATMTIHLKHRTQDVTNSDPQAQETRKVTVNYVKAKVNDDGTYTEDGNAFDSAVLDVYYTRKATKDLVTKNITYGPWQWNTQKTGNGGKAGYNVVSGKWTNLPETWGAVTADVPTLTGYTAYVGGPASNTNKVPANQFVYPTWNTDGEGGQTDSSKASTAYTSAATAYEAQPIHTILYVPNKTEARTITAKFQIVGGDRDGQAFAPDSKIQVFYDKTGTLDPTTNKIVYDNNWQWDTSAGDKANPGFHIISGSWGIPTNGKPSSFNVIPPAAGNDFVIAYMQLNNAYSTQTFATPTYWTNTVFTNSTDPTWYMRNELTTYYVAKPLVEEKITRTINITKPGQSTVTTNQDVTLTRPVRVNANDTGVVFDGFTGSGWTTPNWATNQWPAYTIPTIDGYKPVIAQTVDGVTTTIDSIQPQTVNSTTKPTTINVTYTATATATLTGDGSSTYTGNPISIADLNNPTTGLKVTVTGPTANVGSMSLSLGDVEFSTDGTTWTTDLPTNADHYQVRLTTQGEDAIKSKYGNNSIVWTKDGKSTITSDATFTINPLSGDAVLANRTEGNYTKVYDGAPTSSIDASKFAITTTLNGQPVNLDMTGIDSTSYEWVDAQDQPISNPQNVGTYYVKLTNSGFETLKAHNKNFTLTNKGLGVYTITQANASAVLSGSGTRPYNGQAVTVDELNAQNTNNNITLTLHYPKDGNADYSTTVQLTADDFVWNTPDGQAPVDANSQAYTISLKPEAIKQIILNVVGSGQNGQANVKFADNAISGTASYTITPLAATANVSNVGDYGKTYDAQVTSQIDPTQLQITTTLGGQTVKLDTTGLTGSDYEWVDASGNPLTENDYPKNVGTYGIKLNAAGIAKLVANNPNYALTVSGTGSYVISQAQGSAELSGSNSKVYNGAVISNAEVNSNGQIVVKLTFPGANNATYTLQDGDYTFSQNNTAVTDPVNVGQYTITLTDAGKAHIAQKVQELSGTGQNDQANATVDASAISGDASFTITPSENVVNVSGMQTETYTGSPINVVYNADGANSVTVSFANAAGNTTGATASMTNVQLESGDFEIVDASGQPITAENAGGVYHIVLTAAGVTKVQNAVGNNYKISQGTSYGNLVIDKAPASAIFSGDPTHVYTGSVNTDLLNGFSVTLNEPNNPTYKLAAGDIEFKVGDTWTTEAPLNVGHYEVRLSQAGWDHIKEINKDNVTWNATSSEGEGSYTITPATATTELSGNGSMIYNGSAVTTADLYANDSTIKVVISGTNIANLPTNFTLQDGDYTWNTQDGTAPKDVGNYTITLTEQGLNKIQDAINTAVGAGNVNLTRTNTGSAAFEIKQAVAPNVQLHGEEKSEYNGKAVVFDPNNAEIKKNFGFNNTEGLTIPDLTSADFEWVDNDGKPLSEVPVNAGYYYLQLNEAGKKDFANANPNYVFTNKDGASTITGRITYHIYPATLEIGVSGTASKVYNGQNAAVTQKQIDDGDIKLVWGNSANEPTGLGSFTLTADDLEVVDAAGQPVKEANFRGGVQTGPDYHVQLTAAAMAKIKALTGANNYNISQATSTANYIIYAHKAQLTLTGNQTTPYGTVLPFDPAAYTAELSNWNDAITPKPIIGKLQAGDVYIQGYQAGTLPTNVGSYKVVISEQLINRLKEEYPDYDFEGTATNALSENGDTNVVETEHDPASYVITPAATTVTINGAQHIKYGQDPTIQYGGDNGYTMTITAPVHNDTVNNDKQPIYTNIQLTTGDLEFVTTPDDVGTYEVKLSSQGLKKLHDLTGSTNYDWTQASLARANFFVDQMPVTISVGENKSVEYGSTAWKTAIQNVPEGFSLGIKTENGTTLNYTIQAGDLVFNQTPGNVGSYKVVLSATGLEHIKAALGTNYAYPQVATDVTSHGTLTVTQGEATVGLSGTDSTGYTGSSITPNDFKSGKYTYSATIYTADGSAAQTITLTSEDLQFTNGDPTNVGHYAVELSDSGKAKLKALDGNHGNNYKWTFNSNAAFDVSQVTAKANLSGSNQKVFDGSSVTTAQINDGGDIIVNLNFPASANTTYKLQDGDYTWNTPQGQAPVNAGTYTLKLTQAGLTHLQAAINAKAGEGNVTISADDLSGQATFTITPKDITNVTINGDNQSKTYDGQGASLNVAGLTISGDGTVADTPLSDAGITASDFDWYDANGNKLDAVPVNAGSYEARLKDSVLKTLQDANPNYHFTAVNGTVKYTINPKVATDTLGGNSEKTYNAQGTTVDSVLGQLTWTPSGLVEGQSLDLSSLTANDYEWYDAAGHVMTGLPTNVGTYYLKIKTGSIDKIKNANPNYSFADGAISGEFTYTINQATGSATLSGQNDKTYDGQAVTTAEVNSPSGNIEITFIFPGDNNSSYKLKDGDYDWYDANGTKLTSAPTNAGTYTIKINPEKLQAIINSVAGDGNVKIDGETGSATFTINKKDLNVTLGEKTGVNAGKTYDGQAATLNPADGSFTPSGLVDGESLNTANISADDYEWLDASGNKIDAPTNAGTYYIALKPSGITQLQADNPNYNVTESGKFKYVISPAEAMIKISGSQESTNAEIDPANYHVTGATGVTIPEGLTYEFVGNPDQAGTYVISLTPDSMQKLKAANPNYALKISSTAEFTLDATLTITFEDTTEGNKQVGDVITKTGAYDSTIADLGLKVPENYELAPGQKLPTTYTFGKDLQQSLNIKLVHKTIPVDPTKPATNPDPKDKDWFKQNGLVKDVTRTINYSGLTQDQLDQIPADQKDPQTVEFTRTATYDLVTGKLVANSEGKWTALDGKSTWAGFTPKEFAGYTADKTVPEVTVKATDSDSSITIAYTANEQSVTIKFVDDDNNGAQVGKTITKTGVLDQTIDNLGLTVPVHYELVKGQTLPTSYTFTADKDQTITIHLTEKEVTVDPTKPDTNPDPKDRDWFKEHDLTKTVDRIINNELPTGTKTEKQTATINRTATYNEVTGKLTNLSDWSNASWSSYPVSGVSGYTTHITQTVDGKTTTITSIDEVTVTDATQPTTITITYTANEQSVAIKFVDDDDNGSQVGTTITKNGRTDQTIDNLDLKVPDHYELADGQKLPTSYKFTAAKDQTITIHLVHAMKTIDGKDPEDIPSNVDKDQLIHTATRTITDNIPDQTPIVTPQTATITRSATYDEVTGKLSNFSKWTTASWASYKAKGVAGYTANPENIAEEAVSSTTKNVSVAINYTPNEQTGKISYVDGAGKEITSTPITGKTGQSVAINPSAPAGWQIIPGQEIPTTVTATPDGVPTVTVKIEHRTITVIPDTPTADIPTGKVPGDPSKTYPAIDKLVVTPTRTIIVTNPDGTKQTISQTVKFTRTATFDEVTGEVTYSKWSTAGKAQWDAYTPSEIAGYIPSQASVAQEKVTAETADQTVNITYDKIPQPQEGQQIIQYKDKDGKVIHTQTVTGEDGSNVPFIPEVPNNWKPSGNIPSTVTIENGTTTIIVEPQTVAVTEHRTITRTIIEHLPGGDQTVTQTVELTGKGTKNLVTGEITDVQWNTGKFTAFTPESVTGYTTNMQIVPEENVDITTKDQTVEVNYMPNEQTGKIIYRDGGGNEIGHTDITGKTGETVNVTPDIPAGWQPIPGQEIPSTVTITQDGVPTVTIKIEHQTITVTPGEQAPTGIVPGDPSVTYEHMDALTDTVTRTIVVKNPDGTQQTTVQPVEFTRTATFDEVTGKVTYSAWQAAAGDEWPTYHVPMINGYTASQQGVNTVKVEPGMDNQEVVITYKKNATPDQPVTPNHPAKPVSPVTPVQPTTPVQPEVPVRPTTPTQEEHPKTSVDQPATTIVQQGKETHIANEHSISTQLHHTSQPNKQKANVLPQTGNTRNSKAAITLGFAFATLASIFGLTGLRKKRNS</sequence>
<dbReference type="Pfam" id="PF17966">
    <property type="entry name" value="Muc_B2"/>
    <property type="match status" value="6"/>
</dbReference>
<feature type="compositionally biased region" description="Low complexity" evidence="5">
    <location>
        <begin position="66"/>
        <end position="98"/>
    </location>
</feature>
<dbReference type="InterPro" id="IPR041277">
    <property type="entry name" value="MBG_Lactobacillales"/>
</dbReference>
<feature type="domain" description="Gram-positive cocci surface proteins LPxTG" evidence="7">
    <location>
        <begin position="5010"/>
        <end position="5047"/>
    </location>
</feature>
<evidence type="ECO:0000256" key="6">
    <source>
        <dbReference type="SAM" id="Phobius"/>
    </source>
</evidence>
<organism evidence="8 9">
    <name type="scientific">Limosilactobacillus walteri</name>
    <dbReference type="NCBI Taxonomy" id="2268022"/>
    <lineage>
        <taxon>Bacteria</taxon>
        <taxon>Bacillati</taxon>
        <taxon>Bacillota</taxon>
        <taxon>Bacilli</taxon>
        <taxon>Lactobacillales</taxon>
        <taxon>Lactobacillaceae</taxon>
        <taxon>Limosilactobacillus</taxon>
    </lineage>
</organism>
<feature type="region of interest" description="Disordered" evidence="5">
    <location>
        <begin position="909"/>
        <end position="940"/>
    </location>
</feature>
<dbReference type="InterPro" id="IPR041495">
    <property type="entry name" value="Mub_B2"/>
</dbReference>
<dbReference type="PROSITE" id="PS50847">
    <property type="entry name" value="GRAM_POS_ANCHORING"/>
    <property type="match status" value="1"/>
</dbReference>
<keyword evidence="6" id="KW-0812">Transmembrane</keyword>
<evidence type="ECO:0000313" key="9">
    <source>
        <dbReference type="Proteomes" id="UP000704341"/>
    </source>
</evidence>
<keyword evidence="6" id="KW-0472">Membrane</keyword>